<keyword evidence="1" id="KW-0732">Signal</keyword>
<accession>A0ABD1E7D2</accession>
<dbReference type="InterPro" id="IPR038606">
    <property type="entry name" value="To_sf"/>
</dbReference>
<gene>
    <name evidence="4" type="ORF">ABEB36_013251</name>
</gene>
<evidence type="ECO:0000313" key="5">
    <source>
        <dbReference type="Proteomes" id="UP001566132"/>
    </source>
</evidence>
<reference evidence="4 5" key="1">
    <citation type="submission" date="2024-05" db="EMBL/GenBank/DDBJ databases">
        <title>Genetic variation in Jamaican populations of the coffee berry borer (Hypothenemus hampei).</title>
        <authorList>
            <person name="Errbii M."/>
            <person name="Myrie A."/>
        </authorList>
    </citation>
    <scope>NUCLEOTIDE SEQUENCE [LARGE SCALE GENOMIC DNA]</scope>
    <source>
        <strain evidence="4">JA-Hopewell-2020-01-JO</strain>
        <tissue evidence="4">Whole body</tissue>
    </source>
</reference>
<keyword evidence="5" id="KW-1185">Reference proteome</keyword>
<name>A0ABD1E7D2_HYPHA</name>
<comment type="similarity">
    <text evidence="3">Belongs to the TO family.</text>
</comment>
<dbReference type="FunFam" id="3.15.10.30:FF:000001">
    <property type="entry name" value="Takeout-like protein 1"/>
    <property type="match status" value="1"/>
</dbReference>
<comment type="caution">
    <text evidence="4">The sequence shown here is derived from an EMBL/GenBank/DDBJ whole genome shotgun (WGS) entry which is preliminary data.</text>
</comment>
<evidence type="ECO:0000256" key="3">
    <source>
        <dbReference type="ARBA" id="ARBA00060902"/>
    </source>
</evidence>
<dbReference type="SMART" id="SM00700">
    <property type="entry name" value="JHBP"/>
    <property type="match status" value="1"/>
</dbReference>
<dbReference type="Gene3D" id="3.15.10.30">
    <property type="entry name" value="Haemolymph juvenile hormone binding protein"/>
    <property type="match status" value="1"/>
</dbReference>
<evidence type="ECO:0000313" key="4">
    <source>
        <dbReference type="EMBL" id="KAL1490581.1"/>
    </source>
</evidence>
<dbReference type="Proteomes" id="UP001566132">
    <property type="component" value="Unassembled WGS sequence"/>
</dbReference>
<dbReference type="PANTHER" id="PTHR11008">
    <property type="entry name" value="PROTEIN TAKEOUT-LIKE PROTEIN"/>
    <property type="match status" value="1"/>
</dbReference>
<keyword evidence="2" id="KW-0090">Biological rhythms</keyword>
<organism evidence="4 5">
    <name type="scientific">Hypothenemus hampei</name>
    <name type="common">Coffee berry borer</name>
    <dbReference type="NCBI Taxonomy" id="57062"/>
    <lineage>
        <taxon>Eukaryota</taxon>
        <taxon>Metazoa</taxon>
        <taxon>Ecdysozoa</taxon>
        <taxon>Arthropoda</taxon>
        <taxon>Hexapoda</taxon>
        <taxon>Insecta</taxon>
        <taxon>Pterygota</taxon>
        <taxon>Neoptera</taxon>
        <taxon>Endopterygota</taxon>
        <taxon>Coleoptera</taxon>
        <taxon>Polyphaga</taxon>
        <taxon>Cucujiformia</taxon>
        <taxon>Curculionidae</taxon>
        <taxon>Scolytinae</taxon>
        <taxon>Hypothenemus</taxon>
    </lineage>
</organism>
<protein>
    <submittedName>
        <fullName evidence="4">Uncharacterized protein</fullName>
    </submittedName>
</protein>
<sequence length="295" mass="33397">MICKSSSILRYTVTKRATKKSKVEEGLTYLKLRFDRDKRIKAAAMTTRGLLLLAFCALFHGCFSKIPDYIKPLLCKASDPEYEKCLLNSFEQSRPLILNGIPELSLPPTDPFVLPLMTVNRTLSNTVSISAVLKNIRNEGARNVVIDGIKADPIKHVGEIRLTLPWSYLEMEYDVSGHILTLPLESKGFFKGNFTNIQFYVKGSLETYKKKDQQEYFKVKKMTSKIVIGDGWIKLTAKNPQLQFGADMISNFFNQNPRVVLDTVNPIFVESANQLFKVVANQILANLSVSEWFGE</sequence>
<evidence type="ECO:0000256" key="2">
    <source>
        <dbReference type="ARBA" id="ARBA00023108"/>
    </source>
</evidence>
<dbReference type="AlphaFoldDB" id="A0ABD1E7D2"/>
<dbReference type="Pfam" id="PF06585">
    <property type="entry name" value="JHBP"/>
    <property type="match status" value="1"/>
</dbReference>
<evidence type="ECO:0000256" key="1">
    <source>
        <dbReference type="ARBA" id="ARBA00022729"/>
    </source>
</evidence>
<dbReference type="InterPro" id="IPR010562">
    <property type="entry name" value="Haemolymph_juvenile_hormone-bd"/>
</dbReference>
<proteinExistence type="inferred from homology"/>
<dbReference type="PANTHER" id="PTHR11008:SF14">
    <property type="entry name" value="CIRCADIAN CLOCK-CONTROLLED PROTEIN-LIKE PROTEIN"/>
    <property type="match status" value="1"/>
</dbReference>
<dbReference type="EMBL" id="JBDJPC010000010">
    <property type="protein sequence ID" value="KAL1490581.1"/>
    <property type="molecule type" value="Genomic_DNA"/>
</dbReference>
<dbReference type="GO" id="GO:0007623">
    <property type="term" value="P:circadian rhythm"/>
    <property type="evidence" value="ECO:0007669"/>
    <property type="project" value="UniProtKB-ARBA"/>
</dbReference>